<name>U1WG43_ANEAE</name>
<dbReference type="PANTHER" id="PTHR37300:SF1">
    <property type="entry name" value="UPF0291 PROTEIN YNZC"/>
    <property type="match status" value="1"/>
</dbReference>
<dbReference type="AlphaFoldDB" id="U1WG43"/>
<dbReference type="HAMAP" id="MF_01103">
    <property type="entry name" value="UPF0291"/>
    <property type="match status" value="1"/>
</dbReference>
<dbReference type="GO" id="GO:0005737">
    <property type="term" value="C:cytoplasm"/>
    <property type="evidence" value="ECO:0007669"/>
    <property type="project" value="UniProtKB-SubCell"/>
</dbReference>
<dbReference type="eggNOG" id="COG4224">
    <property type="taxonomic scope" value="Bacteria"/>
</dbReference>
<proteinExistence type="inferred from homology"/>
<gene>
    <name evidence="3" type="ORF">HMPREF0083_04339</name>
</gene>
<sequence length="87" mass="9917">MGEHAMYREENSIRMVTEEKIRRINELAAKSKSTGLTKEEKAEQAALRNEYIQAVRGSLKANLDSIRLVDESGKEVGPLSKKKKYKH</sequence>
<comment type="similarity">
    <text evidence="2">Belongs to the UPF0291 family.</text>
</comment>
<comment type="caution">
    <text evidence="3">The sequence shown here is derived from an EMBL/GenBank/DDBJ whole genome shotgun (WGS) entry which is preliminary data.</text>
</comment>
<evidence type="ECO:0000313" key="4">
    <source>
        <dbReference type="Proteomes" id="UP000016511"/>
    </source>
</evidence>
<dbReference type="InterPro" id="IPR009242">
    <property type="entry name" value="DUF896"/>
</dbReference>
<comment type="subcellular location">
    <subcellularLocation>
        <location evidence="2">Cytoplasm</location>
    </subcellularLocation>
</comment>
<dbReference type="Pfam" id="PF05979">
    <property type="entry name" value="DUF896"/>
    <property type="match status" value="1"/>
</dbReference>
<evidence type="ECO:0000256" key="1">
    <source>
        <dbReference type="ARBA" id="ARBA00022490"/>
    </source>
</evidence>
<organism evidence="3 4">
    <name type="scientific">Aneurinibacillus aneurinilyticus ATCC 12856</name>
    <dbReference type="NCBI Taxonomy" id="649747"/>
    <lineage>
        <taxon>Bacteria</taxon>
        <taxon>Bacillati</taxon>
        <taxon>Bacillota</taxon>
        <taxon>Bacilli</taxon>
        <taxon>Bacillales</taxon>
        <taxon>Paenibacillaceae</taxon>
        <taxon>Aneurinibacillus group</taxon>
        <taxon>Aneurinibacillus</taxon>
    </lineage>
</organism>
<dbReference type="PANTHER" id="PTHR37300">
    <property type="entry name" value="UPF0291 PROTEIN CBO2609/CLC_2481"/>
    <property type="match status" value="1"/>
</dbReference>
<dbReference type="EMBL" id="AWSJ01000264">
    <property type="protein sequence ID" value="ERI07549.1"/>
    <property type="molecule type" value="Genomic_DNA"/>
</dbReference>
<evidence type="ECO:0000256" key="2">
    <source>
        <dbReference type="HAMAP-Rule" id="MF_01103"/>
    </source>
</evidence>
<dbReference type="SUPFAM" id="SSF158221">
    <property type="entry name" value="YnzC-like"/>
    <property type="match status" value="1"/>
</dbReference>
<reference evidence="3 4" key="1">
    <citation type="submission" date="2013-08" db="EMBL/GenBank/DDBJ databases">
        <authorList>
            <person name="Weinstock G."/>
            <person name="Sodergren E."/>
            <person name="Wylie T."/>
            <person name="Fulton L."/>
            <person name="Fulton R."/>
            <person name="Fronick C."/>
            <person name="O'Laughlin M."/>
            <person name="Godfrey J."/>
            <person name="Miner T."/>
            <person name="Herter B."/>
            <person name="Appelbaum E."/>
            <person name="Cordes M."/>
            <person name="Lek S."/>
            <person name="Wollam A."/>
            <person name="Pepin K.H."/>
            <person name="Palsikar V.B."/>
            <person name="Mitreva M."/>
            <person name="Wilson R.K."/>
        </authorList>
    </citation>
    <scope>NUCLEOTIDE SEQUENCE [LARGE SCALE GENOMIC DNA]</scope>
    <source>
        <strain evidence="3 4">ATCC 12856</strain>
    </source>
</reference>
<dbReference type="Gene3D" id="1.10.287.540">
    <property type="entry name" value="Helix hairpin bin"/>
    <property type="match status" value="1"/>
</dbReference>
<dbReference type="Proteomes" id="UP000016511">
    <property type="component" value="Unassembled WGS sequence"/>
</dbReference>
<protein>
    <recommendedName>
        <fullName evidence="2">UPF0291 protein HMPREF0083_04339</fullName>
    </recommendedName>
</protein>
<dbReference type="PATRIC" id="fig|649747.3.peg.3929"/>
<keyword evidence="4" id="KW-1185">Reference proteome</keyword>
<dbReference type="STRING" id="649747.HMPREF0083_04339"/>
<evidence type="ECO:0000313" key="3">
    <source>
        <dbReference type="EMBL" id="ERI07549.1"/>
    </source>
</evidence>
<accession>U1WG43</accession>
<dbReference type="HOGENOM" id="CLU_173137_2_1_9"/>
<keyword evidence="1 2" id="KW-0963">Cytoplasm</keyword>